<organism evidence="1 2">
    <name type="scientific">Francisella orientalis</name>
    <dbReference type="NCBI Taxonomy" id="299583"/>
    <lineage>
        <taxon>Bacteria</taxon>
        <taxon>Pseudomonadati</taxon>
        <taxon>Pseudomonadota</taxon>
        <taxon>Gammaproteobacteria</taxon>
        <taxon>Thiotrichales</taxon>
        <taxon>Francisellaceae</taxon>
        <taxon>Francisella</taxon>
    </lineage>
</organism>
<name>A0ABM5U7N9_9GAMM</name>
<protein>
    <submittedName>
        <fullName evidence="1">Uncharacterized protein</fullName>
    </submittedName>
</protein>
<gene>
    <name evidence="1" type="ORF">FNO190_1652</name>
</gene>
<proteinExistence type="predicted"/>
<sequence length="61" mass="7323">MIDCEPRQVWKEATVTFDSCAVSKLSQHFSEKAIIFDQKLYIMFLLYKLFKLYRCLVQNQI</sequence>
<dbReference type="EMBL" id="CP011923">
    <property type="protein sequence ID" value="AKN89250.1"/>
    <property type="molecule type" value="Genomic_DNA"/>
</dbReference>
<keyword evidence="2" id="KW-1185">Reference proteome</keyword>
<evidence type="ECO:0000313" key="1">
    <source>
        <dbReference type="EMBL" id="AKN89250.1"/>
    </source>
</evidence>
<accession>A0ABM5U7N9</accession>
<dbReference type="Proteomes" id="UP000035930">
    <property type="component" value="Chromosome"/>
</dbReference>
<evidence type="ECO:0000313" key="2">
    <source>
        <dbReference type="Proteomes" id="UP000035930"/>
    </source>
</evidence>
<reference evidence="1" key="1">
    <citation type="submission" date="2017-08" db="EMBL/GenBank/DDBJ databases">
        <title>Complete Genome Sequence of Francisella noatunensis subsp. orientalis strain FNO190.</title>
        <authorList>
            <person name="Pereira F.L."/>
            <person name="Goncalves L.A."/>
            <person name="Guilherme T.C."/>
            <person name="Soares S.C."/>
            <person name="Dorella F.A."/>
            <person name="Carvalho A.F."/>
            <person name="Leibowitz M.P."/>
            <person name="Leal C.A.G."/>
            <person name="Azevedo V.A.C."/>
            <person name="Figueiredo H.C.P."/>
        </authorList>
    </citation>
    <scope>NUCLEOTIDE SEQUENCE</scope>
    <source>
        <strain evidence="1">FNO190</strain>
    </source>
</reference>